<dbReference type="PANTHER" id="PTHR15139">
    <property type="entry name" value="TUBULIN FOLDING COFACTOR C"/>
    <property type="match status" value="1"/>
</dbReference>
<feature type="coiled-coil region" evidence="7">
    <location>
        <begin position="85"/>
        <end position="115"/>
    </location>
</feature>
<dbReference type="InterPro" id="IPR016098">
    <property type="entry name" value="CAP/MinC_C"/>
</dbReference>
<dbReference type="VEuPathDB" id="FungiDB:SDRG_10297"/>
<evidence type="ECO:0000256" key="2">
    <source>
        <dbReference type="ARBA" id="ARBA00008848"/>
    </source>
</evidence>
<evidence type="ECO:0000256" key="3">
    <source>
        <dbReference type="ARBA" id="ARBA00022490"/>
    </source>
</evidence>
<proteinExistence type="inferred from homology"/>
<evidence type="ECO:0000256" key="5">
    <source>
        <dbReference type="ARBA" id="ARBA00023186"/>
    </source>
</evidence>
<evidence type="ECO:0000256" key="7">
    <source>
        <dbReference type="SAM" id="Coils"/>
    </source>
</evidence>
<dbReference type="PANTHER" id="PTHR15139:SF0">
    <property type="entry name" value="TUBULIN-SPECIFIC CHAPERONE C"/>
    <property type="match status" value="1"/>
</dbReference>
<dbReference type="GO" id="GO:0007021">
    <property type="term" value="P:tubulin complex assembly"/>
    <property type="evidence" value="ECO:0007669"/>
    <property type="project" value="TreeGrafter"/>
</dbReference>
<dbReference type="SMART" id="SM01052">
    <property type="entry name" value="CAP_GLY"/>
    <property type="match status" value="1"/>
</dbReference>
<dbReference type="InterPro" id="IPR012945">
    <property type="entry name" value="Tubulin-bd_cofactor_C_dom"/>
</dbReference>
<dbReference type="Pfam" id="PF07986">
    <property type="entry name" value="TBCC"/>
    <property type="match status" value="1"/>
</dbReference>
<dbReference type="InterPro" id="IPR027684">
    <property type="entry name" value="TBCC"/>
</dbReference>
<name>T0QBN1_SAPDV</name>
<evidence type="ECO:0000313" key="11">
    <source>
        <dbReference type="Proteomes" id="UP000030762"/>
    </source>
</evidence>
<dbReference type="GeneID" id="19951024"/>
<dbReference type="SMART" id="SM00673">
    <property type="entry name" value="CARP"/>
    <property type="match status" value="1"/>
</dbReference>
<dbReference type="EMBL" id="JH767165">
    <property type="protein sequence ID" value="EQC32101.1"/>
    <property type="molecule type" value="Genomic_DNA"/>
</dbReference>
<dbReference type="SUPFAM" id="SSF74924">
    <property type="entry name" value="Cap-Gly domain"/>
    <property type="match status" value="1"/>
</dbReference>
<dbReference type="GO" id="GO:0005737">
    <property type="term" value="C:cytoplasm"/>
    <property type="evidence" value="ECO:0007669"/>
    <property type="project" value="UniProtKB-SubCell"/>
</dbReference>
<dbReference type="RefSeq" id="XP_008614503.1">
    <property type="nucleotide sequence ID" value="XM_008616281.1"/>
</dbReference>
<organism evidence="10 11">
    <name type="scientific">Saprolegnia diclina (strain VS20)</name>
    <dbReference type="NCBI Taxonomy" id="1156394"/>
    <lineage>
        <taxon>Eukaryota</taxon>
        <taxon>Sar</taxon>
        <taxon>Stramenopiles</taxon>
        <taxon>Oomycota</taxon>
        <taxon>Saprolegniomycetes</taxon>
        <taxon>Saprolegniales</taxon>
        <taxon>Saprolegniaceae</taxon>
        <taxon>Saprolegnia</taxon>
    </lineage>
</organism>
<dbReference type="GO" id="GO:0007023">
    <property type="term" value="P:post-chaperonin tubulin folding pathway"/>
    <property type="evidence" value="ECO:0007669"/>
    <property type="project" value="InterPro"/>
</dbReference>
<dbReference type="InterPro" id="IPR017901">
    <property type="entry name" value="C-CAP_CF_C-like"/>
</dbReference>
<evidence type="ECO:0000256" key="6">
    <source>
        <dbReference type="ARBA" id="ARBA00026055"/>
    </source>
</evidence>
<dbReference type="eggNOG" id="KOG2512">
    <property type="taxonomic scope" value="Eukaryota"/>
</dbReference>
<dbReference type="Pfam" id="PF01302">
    <property type="entry name" value="CAP_GLY"/>
    <property type="match status" value="1"/>
</dbReference>
<keyword evidence="5" id="KW-0143">Chaperone</keyword>
<dbReference type="AlphaFoldDB" id="T0QBN1"/>
<comment type="subcellular location">
    <subcellularLocation>
        <location evidence="1">Cytoplasm</location>
    </subcellularLocation>
</comment>
<dbReference type="InParanoid" id="T0QBN1"/>
<comment type="similarity">
    <text evidence="2">Belongs to the TBCC family.</text>
</comment>
<gene>
    <name evidence="10" type="ORF">SDRG_10297</name>
</gene>
<dbReference type="Gene3D" id="2.160.20.70">
    <property type="match status" value="1"/>
</dbReference>
<feature type="domain" description="CAP-Gly" evidence="8">
    <location>
        <begin position="30"/>
        <end position="66"/>
    </location>
</feature>
<dbReference type="eggNOG" id="KOG3206">
    <property type="taxonomic scope" value="Eukaryota"/>
</dbReference>
<comment type="subunit">
    <text evidence="6">Supercomplex made of cofactors A to E. Cofactors A and D function by capturing and stabilizing tubulin in a quasi-native conformation. Cofactor E binds to the cofactor D-tubulin complex; interaction with cofactor C then causes the release of tubulin polypeptides that are committed to the native state.</text>
</comment>
<dbReference type="InterPro" id="IPR031925">
    <property type="entry name" value="TBCC_N"/>
</dbReference>
<dbReference type="STRING" id="1156394.T0QBN1"/>
<evidence type="ECO:0000259" key="8">
    <source>
        <dbReference type="PROSITE" id="PS50245"/>
    </source>
</evidence>
<feature type="domain" description="C-CAP/cofactor C-like" evidence="9">
    <location>
        <begin position="239"/>
        <end position="383"/>
    </location>
</feature>
<dbReference type="PROSITE" id="PS50245">
    <property type="entry name" value="CAP_GLY_2"/>
    <property type="match status" value="1"/>
</dbReference>
<dbReference type="PROSITE" id="PS51329">
    <property type="entry name" value="C_CAP_COFACTOR_C"/>
    <property type="match status" value="1"/>
</dbReference>
<dbReference type="Proteomes" id="UP000030762">
    <property type="component" value="Unassembled WGS sequence"/>
</dbReference>
<dbReference type="InterPro" id="IPR000938">
    <property type="entry name" value="CAP-Gly_domain"/>
</dbReference>
<dbReference type="InterPro" id="IPR006599">
    <property type="entry name" value="CARP_motif"/>
</dbReference>
<dbReference type="Gene3D" id="1.20.58.1250">
    <property type="entry name" value="Tubulin Binding Cofactor C, N-terminal domain"/>
    <property type="match status" value="1"/>
</dbReference>
<evidence type="ECO:0000259" key="9">
    <source>
        <dbReference type="PROSITE" id="PS51329"/>
    </source>
</evidence>
<reference evidence="10 11" key="1">
    <citation type="submission" date="2012-04" db="EMBL/GenBank/DDBJ databases">
        <title>The Genome Sequence of Saprolegnia declina VS20.</title>
        <authorList>
            <consortium name="The Broad Institute Genome Sequencing Platform"/>
            <person name="Russ C."/>
            <person name="Nusbaum C."/>
            <person name="Tyler B."/>
            <person name="van West P."/>
            <person name="Dieguez-Uribeondo J."/>
            <person name="de Bruijn I."/>
            <person name="Tripathy S."/>
            <person name="Jiang R."/>
            <person name="Young S.K."/>
            <person name="Zeng Q."/>
            <person name="Gargeya S."/>
            <person name="Fitzgerald M."/>
            <person name="Haas B."/>
            <person name="Abouelleil A."/>
            <person name="Alvarado L."/>
            <person name="Arachchi H.M."/>
            <person name="Berlin A."/>
            <person name="Chapman S.B."/>
            <person name="Goldberg J."/>
            <person name="Griggs A."/>
            <person name="Gujja S."/>
            <person name="Hansen M."/>
            <person name="Howarth C."/>
            <person name="Imamovic A."/>
            <person name="Larimer J."/>
            <person name="McCowen C."/>
            <person name="Montmayeur A."/>
            <person name="Murphy C."/>
            <person name="Neiman D."/>
            <person name="Pearson M."/>
            <person name="Priest M."/>
            <person name="Roberts A."/>
            <person name="Saif S."/>
            <person name="Shea T."/>
            <person name="Sisk P."/>
            <person name="Sykes S."/>
            <person name="Wortman J."/>
            <person name="Nusbaum C."/>
            <person name="Birren B."/>
        </authorList>
    </citation>
    <scope>NUCLEOTIDE SEQUENCE [LARGE SCALE GENOMIC DNA]</scope>
    <source>
        <strain evidence="10 11">VS20</strain>
    </source>
</reference>
<dbReference type="OrthoDB" id="194775at2759"/>
<dbReference type="InterPro" id="IPR038397">
    <property type="entry name" value="TBCC_N_sf"/>
</dbReference>
<dbReference type="OMA" id="CEFFVAC"/>
<evidence type="ECO:0000313" key="10">
    <source>
        <dbReference type="EMBL" id="EQC32101.1"/>
    </source>
</evidence>
<sequence length="417" mass="45637">MNLTVGQRCEISGKRRGEVAYIGPVEGIPAGDWVGVRLDLAFGKNDGTQNGTSYFAAAPLHGVFVRPESVNVSEAFPPLLVVSDNLSLEEKVRVVENARAEQRETTQRKAALSEKDTRATAVDGFWKQFTEMETATRARLDALQSQEPSPNLRAELDSLVAGVQAMRDSAADASLYLPPYDIRQSQAILSRLLAEIEAQRSALAPRKKFTFKARAKKASATTEAITAPSSDAPTPAIAPATLDHELIYADRCDEVLVIDAPESPDLTLARLTNCIVCIVTPTSALRATALRNCHVLTGPIAGSLWLEDCTESSFTVACRQLRVHHCHNARFYLRISSHPIIEDCSKLGFAPYTLQFDGLGAQLEASGMDRPSPLYAQVHDFKWHRAQQSPHWYLLGADDLHPMAADPRLRSTPVSLP</sequence>
<protein>
    <submittedName>
        <fullName evidence="10">Uncharacterized protein</fullName>
    </submittedName>
</protein>
<dbReference type="PROSITE" id="PS00845">
    <property type="entry name" value="CAP_GLY_1"/>
    <property type="match status" value="1"/>
</dbReference>
<dbReference type="GO" id="GO:0015631">
    <property type="term" value="F:tubulin binding"/>
    <property type="evidence" value="ECO:0007669"/>
    <property type="project" value="InterPro"/>
</dbReference>
<accession>T0QBN1</accession>
<evidence type="ECO:0000256" key="4">
    <source>
        <dbReference type="ARBA" id="ARBA00022990"/>
    </source>
</evidence>
<dbReference type="Gene3D" id="2.30.30.190">
    <property type="entry name" value="CAP Gly-rich-like domain"/>
    <property type="match status" value="1"/>
</dbReference>
<keyword evidence="3" id="KW-0963">Cytoplasm</keyword>
<dbReference type="InterPro" id="IPR036859">
    <property type="entry name" value="CAP-Gly_dom_sf"/>
</dbReference>
<keyword evidence="11" id="KW-1185">Reference proteome</keyword>
<keyword evidence="4" id="KW-0007">Acetylation</keyword>
<evidence type="ECO:0000256" key="1">
    <source>
        <dbReference type="ARBA" id="ARBA00004496"/>
    </source>
</evidence>
<keyword evidence="7" id="KW-0175">Coiled coil</keyword>
<dbReference type="Pfam" id="PF16752">
    <property type="entry name" value="TBCC_N"/>
    <property type="match status" value="1"/>
</dbReference>